<dbReference type="PROSITE" id="PS01036">
    <property type="entry name" value="HSP70_3"/>
    <property type="match status" value="1"/>
</dbReference>
<accession>A0ABQ4BSK5</accession>
<dbReference type="EMBL" id="BOMS01000183">
    <property type="protein sequence ID" value="GIE73642.1"/>
    <property type="molecule type" value="Genomic_DNA"/>
</dbReference>
<comment type="similarity">
    <text evidence="1 6">Belongs to the heat shock protein 70 family.</text>
</comment>
<keyword evidence="2 6" id="KW-0547">Nucleotide-binding</keyword>
<evidence type="ECO:0000256" key="7">
    <source>
        <dbReference type="SAM" id="MobiDB-lite"/>
    </source>
</evidence>
<sequence length="765" mass="77330">MYALGIDLGTTYTAAAVWRADHAEIASLGSRSAAIPTVVLLRADETFLTGESASRRGLSEPHRVAREFKRRLGDPTPILLGGVPHSAESLMARVLRAVVDEVSAREGSGPAAICVSHPANWGPYKTDLMQQVIRLAGIEQKVQLTTEPQAAAVFYAQQQRLEPGATVAVYDLGGGTFDAAVLRKTPDGFELIGQPEGIERLGGIDFDAAIFAHVAGALGGALDDLDEDDPAVIAAVARLREECVQAKEALSADTDATIPVLLPNLSTEVRLTRSELESMVRPVLHGSIEALRRAIRSAGTEPAELHSVLLVGGSSRIPLIAQMVGSELGRPVAVDAHPKHAVALGAAWQAGAAITKAAGAPALPPAVDPWATGAAAAVGAAAGAGVPPQSVPTQSIPQQATPAQTSPAQTGAAQSGPAHNGPAHNGPAQAGSSPTAPLHTGATHGTPMQAGAGQAGAPQAGAPQTGPGVAGARASARVEPTVILPPTSGTATRPVSGAPAAGGPGTPRAGGSGSATVGAAAAGAATVGAARSTGRPAGPPPKTPTAPGKSGRNGNGGGGGGRKARGPILVAAAVAVVLAGVTGTAWAMGAFDSKDSPSTPTAAGLQHSQQHSSSPGTTNGTTNGTATSPATTAVPADEACTDQMKRSTRWVCLTRATIRDGKFTLWYDAEWNGVPADTEKGFHLHIYGGDGQHPDESTMGSQATAHGKYYYEDKEPSIRRVTDSDYEAVGNATKVCARIAKTGHGMVRAADGSYHTGNCIPIKRE</sequence>
<dbReference type="RefSeq" id="WP_203831200.1">
    <property type="nucleotide sequence ID" value="NZ_BAAATY010000071.1"/>
</dbReference>
<keyword evidence="4" id="KW-0346">Stress response</keyword>
<feature type="compositionally biased region" description="Low complexity" evidence="7">
    <location>
        <begin position="514"/>
        <end position="536"/>
    </location>
</feature>
<dbReference type="Proteomes" id="UP000624709">
    <property type="component" value="Unassembled WGS sequence"/>
</dbReference>
<feature type="region of interest" description="Disordered" evidence="7">
    <location>
        <begin position="383"/>
        <end position="562"/>
    </location>
</feature>
<evidence type="ECO:0000256" key="1">
    <source>
        <dbReference type="ARBA" id="ARBA00007381"/>
    </source>
</evidence>
<keyword evidence="5" id="KW-0143">Chaperone</keyword>
<organism evidence="8 9">
    <name type="scientific">Actinoplanes palleronii</name>
    <dbReference type="NCBI Taxonomy" id="113570"/>
    <lineage>
        <taxon>Bacteria</taxon>
        <taxon>Bacillati</taxon>
        <taxon>Actinomycetota</taxon>
        <taxon>Actinomycetes</taxon>
        <taxon>Micromonosporales</taxon>
        <taxon>Micromonosporaceae</taxon>
        <taxon>Actinoplanes</taxon>
    </lineage>
</organism>
<dbReference type="InterPro" id="IPR043129">
    <property type="entry name" value="ATPase_NBD"/>
</dbReference>
<evidence type="ECO:0008006" key="10">
    <source>
        <dbReference type="Google" id="ProtNLM"/>
    </source>
</evidence>
<dbReference type="Gene3D" id="3.90.640.10">
    <property type="entry name" value="Actin, Chain A, domain 4"/>
    <property type="match status" value="1"/>
</dbReference>
<feature type="compositionally biased region" description="Low complexity" evidence="7">
    <location>
        <begin position="612"/>
        <end position="636"/>
    </location>
</feature>
<dbReference type="PANTHER" id="PTHR19375">
    <property type="entry name" value="HEAT SHOCK PROTEIN 70KDA"/>
    <property type="match status" value="1"/>
</dbReference>
<evidence type="ECO:0000256" key="6">
    <source>
        <dbReference type="RuleBase" id="RU003322"/>
    </source>
</evidence>
<proteinExistence type="inferred from homology"/>
<dbReference type="Pfam" id="PF00012">
    <property type="entry name" value="HSP70"/>
    <property type="match status" value="2"/>
</dbReference>
<reference evidence="8 9" key="1">
    <citation type="submission" date="2021-01" db="EMBL/GenBank/DDBJ databases">
        <title>Whole genome shotgun sequence of Actinoplanes palleronii NBRC 14916.</title>
        <authorList>
            <person name="Komaki H."/>
            <person name="Tamura T."/>
        </authorList>
    </citation>
    <scope>NUCLEOTIDE SEQUENCE [LARGE SCALE GENOMIC DNA]</scope>
    <source>
        <strain evidence="8 9">NBRC 14916</strain>
    </source>
</reference>
<feature type="compositionally biased region" description="Gly residues" evidence="7">
    <location>
        <begin position="551"/>
        <end position="561"/>
    </location>
</feature>
<evidence type="ECO:0000313" key="8">
    <source>
        <dbReference type="EMBL" id="GIE73642.1"/>
    </source>
</evidence>
<dbReference type="Gene3D" id="3.30.420.40">
    <property type="match status" value="2"/>
</dbReference>
<dbReference type="InterPro" id="IPR013126">
    <property type="entry name" value="Hsp_70_fam"/>
</dbReference>
<evidence type="ECO:0000256" key="4">
    <source>
        <dbReference type="ARBA" id="ARBA00023016"/>
    </source>
</evidence>
<keyword evidence="9" id="KW-1185">Reference proteome</keyword>
<evidence type="ECO:0000256" key="3">
    <source>
        <dbReference type="ARBA" id="ARBA00022840"/>
    </source>
</evidence>
<evidence type="ECO:0000256" key="5">
    <source>
        <dbReference type="ARBA" id="ARBA00023186"/>
    </source>
</evidence>
<evidence type="ECO:0000256" key="2">
    <source>
        <dbReference type="ARBA" id="ARBA00022741"/>
    </source>
</evidence>
<protein>
    <recommendedName>
        <fullName evidence="10">Hsp70 protein</fullName>
    </recommendedName>
</protein>
<keyword evidence="3 6" id="KW-0067">ATP-binding</keyword>
<feature type="compositionally biased region" description="Polar residues" evidence="7">
    <location>
        <begin position="596"/>
        <end position="611"/>
    </location>
</feature>
<dbReference type="InterPro" id="IPR018181">
    <property type="entry name" value="Heat_shock_70_CS"/>
</dbReference>
<dbReference type="PRINTS" id="PR00301">
    <property type="entry name" value="HEATSHOCK70"/>
</dbReference>
<dbReference type="SUPFAM" id="SSF53067">
    <property type="entry name" value="Actin-like ATPase domain"/>
    <property type="match status" value="2"/>
</dbReference>
<evidence type="ECO:0000313" key="9">
    <source>
        <dbReference type="Proteomes" id="UP000624709"/>
    </source>
</evidence>
<feature type="region of interest" description="Disordered" evidence="7">
    <location>
        <begin position="594"/>
        <end position="638"/>
    </location>
</feature>
<feature type="compositionally biased region" description="Gly residues" evidence="7">
    <location>
        <begin position="500"/>
        <end position="513"/>
    </location>
</feature>
<gene>
    <name evidence="8" type="ORF">Apa02nite_097500</name>
</gene>
<comment type="caution">
    <text evidence="8">The sequence shown here is derived from an EMBL/GenBank/DDBJ whole genome shotgun (WGS) entry which is preliminary data.</text>
</comment>
<feature type="compositionally biased region" description="Low complexity" evidence="7">
    <location>
        <begin position="445"/>
        <end position="472"/>
    </location>
</feature>
<name>A0ABQ4BSK5_9ACTN</name>
<feature type="compositionally biased region" description="Low complexity" evidence="7">
    <location>
        <begin position="397"/>
        <end position="415"/>
    </location>
</feature>